<dbReference type="NCBIfam" id="TIGR00154">
    <property type="entry name" value="ispE"/>
    <property type="match status" value="1"/>
</dbReference>
<dbReference type="GO" id="GO:0016114">
    <property type="term" value="P:terpenoid biosynthetic process"/>
    <property type="evidence" value="ECO:0007669"/>
    <property type="project" value="UniProtKB-UniRule"/>
</dbReference>
<evidence type="ECO:0000256" key="8">
    <source>
        <dbReference type="ARBA" id="ARBA00032554"/>
    </source>
</evidence>
<feature type="active site" evidence="9">
    <location>
        <position position="145"/>
    </location>
</feature>
<feature type="active site" evidence="9">
    <location>
        <position position="18"/>
    </location>
</feature>
<dbReference type="GO" id="GO:0050515">
    <property type="term" value="F:4-(cytidine 5'-diphospho)-2-C-methyl-D-erythritol kinase activity"/>
    <property type="evidence" value="ECO:0007669"/>
    <property type="project" value="UniProtKB-UniRule"/>
</dbReference>
<evidence type="ECO:0000256" key="6">
    <source>
        <dbReference type="ARBA" id="ARBA00022777"/>
    </source>
</evidence>
<evidence type="ECO:0000256" key="1">
    <source>
        <dbReference type="ARBA" id="ARBA00009684"/>
    </source>
</evidence>
<dbReference type="NCBIfam" id="NF002870">
    <property type="entry name" value="PRK03188.1"/>
    <property type="match status" value="1"/>
</dbReference>
<dbReference type="InParanoid" id="A0A7L4YR56"/>
<evidence type="ECO:0000256" key="5">
    <source>
        <dbReference type="ARBA" id="ARBA00022741"/>
    </source>
</evidence>
<feature type="binding site" evidence="9">
    <location>
        <begin position="103"/>
        <end position="113"/>
    </location>
    <ligand>
        <name>ATP</name>
        <dbReference type="ChEBI" id="CHEBI:30616"/>
    </ligand>
</feature>
<dbReference type="KEGG" id="eke:EK0264_13850"/>
<keyword evidence="6 9" id="KW-0418">Kinase</keyword>
<dbReference type="InterPro" id="IPR036554">
    <property type="entry name" value="GHMP_kinase_C_sf"/>
</dbReference>
<dbReference type="RefSeq" id="WP_159546396.1">
    <property type="nucleotide sequence ID" value="NZ_CP047156.1"/>
</dbReference>
<gene>
    <name evidence="9" type="primary">ispE</name>
    <name evidence="12" type="ORF">EK0264_13850</name>
</gene>
<dbReference type="Proteomes" id="UP000463857">
    <property type="component" value="Chromosome"/>
</dbReference>
<evidence type="ECO:0000313" key="12">
    <source>
        <dbReference type="EMBL" id="QHC01259.1"/>
    </source>
</evidence>
<dbReference type="Pfam" id="PF08544">
    <property type="entry name" value="GHMP_kinases_C"/>
    <property type="match status" value="1"/>
</dbReference>
<dbReference type="EMBL" id="CP047156">
    <property type="protein sequence ID" value="QHC01259.1"/>
    <property type="molecule type" value="Genomic_DNA"/>
</dbReference>
<keyword evidence="9" id="KW-0414">Isoprene biosynthesis</keyword>
<proteinExistence type="inferred from homology"/>
<keyword evidence="5 9" id="KW-0547">Nucleotide-binding</keyword>
<organism evidence="12 13">
    <name type="scientific">Epidermidibacterium keratini</name>
    <dbReference type="NCBI Taxonomy" id="1891644"/>
    <lineage>
        <taxon>Bacteria</taxon>
        <taxon>Bacillati</taxon>
        <taxon>Actinomycetota</taxon>
        <taxon>Actinomycetes</taxon>
        <taxon>Sporichthyales</taxon>
        <taxon>Sporichthyaceae</taxon>
        <taxon>Epidermidibacterium</taxon>
    </lineage>
</organism>
<keyword evidence="13" id="KW-1185">Reference proteome</keyword>
<dbReference type="PANTHER" id="PTHR43527:SF2">
    <property type="entry name" value="4-DIPHOSPHOCYTIDYL-2-C-METHYL-D-ERYTHRITOL KINASE, CHLOROPLASTIC"/>
    <property type="match status" value="1"/>
</dbReference>
<comment type="catalytic activity">
    <reaction evidence="9">
        <text>4-CDP-2-C-methyl-D-erythritol + ATP = 4-CDP-2-C-methyl-D-erythritol 2-phosphate + ADP + H(+)</text>
        <dbReference type="Rhea" id="RHEA:18437"/>
        <dbReference type="ChEBI" id="CHEBI:15378"/>
        <dbReference type="ChEBI" id="CHEBI:30616"/>
        <dbReference type="ChEBI" id="CHEBI:57823"/>
        <dbReference type="ChEBI" id="CHEBI:57919"/>
        <dbReference type="ChEBI" id="CHEBI:456216"/>
        <dbReference type="EC" id="2.7.1.148"/>
    </reaction>
</comment>
<dbReference type="Pfam" id="PF00288">
    <property type="entry name" value="GHMP_kinases_N"/>
    <property type="match status" value="1"/>
</dbReference>
<dbReference type="GO" id="GO:0005524">
    <property type="term" value="F:ATP binding"/>
    <property type="evidence" value="ECO:0007669"/>
    <property type="project" value="UniProtKB-UniRule"/>
</dbReference>
<dbReference type="EC" id="2.7.1.148" evidence="2 9"/>
<dbReference type="InterPro" id="IPR006204">
    <property type="entry name" value="GHMP_kinase_N_dom"/>
</dbReference>
<feature type="domain" description="GHMP kinase N-terminal" evidence="10">
    <location>
        <begin position="75"/>
        <end position="153"/>
    </location>
</feature>
<evidence type="ECO:0000256" key="7">
    <source>
        <dbReference type="ARBA" id="ARBA00022840"/>
    </source>
</evidence>
<evidence type="ECO:0000256" key="3">
    <source>
        <dbReference type="ARBA" id="ARBA00017473"/>
    </source>
</evidence>
<keyword evidence="7 9" id="KW-0067">ATP-binding</keyword>
<evidence type="ECO:0000313" key="13">
    <source>
        <dbReference type="Proteomes" id="UP000463857"/>
    </source>
</evidence>
<comment type="similarity">
    <text evidence="1 9">Belongs to the GHMP kinase family. IspE subfamily.</text>
</comment>
<comment type="pathway">
    <text evidence="9">Isoprenoid biosynthesis; isopentenyl diphosphate biosynthesis via DXP pathway; isopentenyl diphosphate from 1-deoxy-D-xylulose 5-phosphate: step 3/6.</text>
</comment>
<evidence type="ECO:0000256" key="2">
    <source>
        <dbReference type="ARBA" id="ARBA00012052"/>
    </source>
</evidence>
<dbReference type="PIRSF" id="PIRSF010376">
    <property type="entry name" value="IspE"/>
    <property type="match status" value="1"/>
</dbReference>
<protein>
    <recommendedName>
        <fullName evidence="3 9">4-diphosphocytidyl-2-C-methyl-D-erythritol kinase</fullName>
        <shortName evidence="9">CMK</shortName>
        <ecNumber evidence="2 9">2.7.1.148</ecNumber>
    </recommendedName>
    <alternativeName>
        <fullName evidence="8 9">4-(cytidine-5'-diphospho)-2-C-methyl-D-erythritol kinase</fullName>
    </alternativeName>
</protein>
<dbReference type="InterPro" id="IPR013750">
    <property type="entry name" value="GHMP_kinase_C_dom"/>
</dbReference>
<reference evidence="12 13" key="1">
    <citation type="journal article" date="2018" name="Int. J. Syst. Evol. Microbiol.">
        <title>Epidermidibacterium keratini gen. nov., sp. nov., a member of the family Sporichthyaceae, isolated from keratin epidermis.</title>
        <authorList>
            <person name="Lee D.G."/>
            <person name="Trujillo M.E."/>
            <person name="Kang S."/>
            <person name="Nam J.J."/>
            <person name="Kim Y.J."/>
        </authorList>
    </citation>
    <scope>NUCLEOTIDE SEQUENCE [LARGE SCALE GENOMIC DNA]</scope>
    <source>
        <strain evidence="12 13">EPI-7</strain>
    </source>
</reference>
<dbReference type="UniPathway" id="UPA00056">
    <property type="reaction ID" value="UER00094"/>
</dbReference>
<dbReference type="InterPro" id="IPR014721">
    <property type="entry name" value="Ribsml_uS5_D2-typ_fold_subgr"/>
</dbReference>
<comment type="function">
    <text evidence="9">Catalyzes the phosphorylation of the position 2 hydroxy group of 4-diphosphocytidyl-2C-methyl-D-erythritol.</text>
</comment>
<dbReference type="SUPFAM" id="SSF55060">
    <property type="entry name" value="GHMP Kinase, C-terminal domain"/>
    <property type="match status" value="1"/>
</dbReference>
<dbReference type="InterPro" id="IPR004424">
    <property type="entry name" value="IspE"/>
</dbReference>
<evidence type="ECO:0000259" key="10">
    <source>
        <dbReference type="Pfam" id="PF00288"/>
    </source>
</evidence>
<dbReference type="SUPFAM" id="SSF54211">
    <property type="entry name" value="Ribosomal protein S5 domain 2-like"/>
    <property type="match status" value="1"/>
</dbReference>
<keyword evidence="4 9" id="KW-0808">Transferase</keyword>
<feature type="domain" description="GHMP kinase C-terminal" evidence="11">
    <location>
        <begin position="212"/>
        <end position="285"/>
    </location>
</feature>
<sequence>MSAPIRVDEYVVARAPAKINLHLGVGAVREDGFHELATVFCALSLSDEVIANAAHGLSVSTSGEGADEVPDDERNLAWRAAAALAERAGVSADVELSINKQIPVAAGLAGGSADAAATLIACDALWQTGAAKADLIEIAAELGSDVAFSLTGGLALGTGRGELLSPVLAAGKWHWVLAVARGGLSTAQVYAELDRLREGQEEIPLLTPDRLMNALRARDLDLLGENLHNDMEPAAYSLMPELRRTRRAGLQEGAVAAVMCGSGPTFAFLTEDEESAIDLAAAISALDVARTVRTATGPVTGARIVA</sequence>
<accession>A0A7L4YR56</accession>
<evidence type="ECO:0000259" key="11">
    <source>
        <dbReference type="Pfam" id="PF08544"/>
    </source>
</evidence>
<dbReference type="FunCoup" id="A0A7L4YR56">
    <property type="interactions" value="158"/>
</dbReference>
<dbReference type="InterPro" id="IPR020568">
    <property type="entry name" value="Ribosomal_Su5_D2-typ_SF"/>
</dbReference>
<dbReference type="PANTHER" id="PTHR43527">
    <property type="entry name" value="4-DIPHOSPHOCYTIDYL-2-C-METHYL-D-ERYTHRITOL KINASE, CHLOROPLASTIC"/>
    <property type="match status" value="1"/>
</dbReference>
<dbReference type="Gene3D" id="3.30.230.10">
    <property type="match status" value="1"/>
</dbReference>
<dbReference type="GO" id="GO:0019288">
    <property type="term" value="P:isopentenyl diphosphate biosynthetic process, methylerythritol 4-phosphate pathway"/>
    <property type="evidence" value="ECO:0007669"/>
    <property type="project" value="UniProtKB-UniRule"/>
</dbReference>
<name>A0A7L4YR56_9ACTN</name>
<dbReference type="Gene3D" id="3.30.70.890">
    <property type="entry name" value="GHMP kinase, C-terminal domain"/>
    <property type="match status" value="1"/>
</dbReference>
<dbReference type="AlphaFoldDB" id="A0A7L4YR56"/>
<evidence type="ECO:0000256" key="9">
    <source>
        <dbReference type="HAMAP-Rule" id="MF_00061"/>
    </source>
</evidence>
<evidence type="ECO:0000256" key="4">
    <source>
        <dbReference type="ARBA" id="ARBA00022679"/>
    </source>
</evidence>
<dbReference type="HAMAP" id="MF_00061">
    <property type="entry name" value="IspE"/>
    <property type="match status" value="1"/>
</dbReference>
<dbReference type="OrthoDB" id="3173073at2"/>